<dbReference type="PANTHER" id="PTHR33048">
    <property type="entry name" value="PTH11-LIKE INTEGRAL MEMBRANE PROTEIN (AFU_ORTHOLOGUE AFUA_5G11245)"/>
    <property type="match status" value="1"/>
</dbReference>
<evidence type="ECO:0000313" key="10">
    <source>
        <dbReference type="Proteomes" id="UP000070700"/>
    </source>
</evidence>
<comment type="similarity">
    <text evidence="5">Belongs to the SAT4 family.</text>
</comment>
<evidence type="ECO:0000259" key="8">
    <source>
        <dbReference type="Pfam" id="PF20684"/>
    </source>
</evidence>
<feature type="compositionally biased region" description="Polar residues" evidence="6">
    <location>
        <begin position="362"/>
        <end position="371"/>
    </location>
</feature>
<feature type="transmembrane region" description="Helical" evidence="7">
    <location>
        <begin position="45"/>
        <end position="67"/>
    </location>
</feature>
<comment type="subcellular location">
    <subcellularLocation>
        <location evidence="1">Membrane</location>
        <topology evidence="1">Multi-pass membrane protein</topology>
    </subcellularLocation>
</comment>
<feature type="transmembrane region" description="Helical" evidence="7">
    <location>
        <begin position="155"/>
        <end position="177"/>
    </location>
</feature>
<dbReference type="GeneID" id="28825109"/>
<feature type="transmembrane region" description="Helical" evidence="7">
    <location>
        <begin position="236"/>
        <end position="259"/>
    </location>
</feature>
<evidence type="ECO:0000256" key="6">
    <source>
        <dbReference type="SAM" id="MobiDB-lite"/>
    </source>
</evidence>
<keyword evidence="2 7" id="KW-0812">Transmembrane</keyword>
<gene>
    <name evidence="9" type="ORF">LY89DRAFT_68688</name>
</gene>
<feature type="transmembrane region" description="Helical" evidence="7">
    <location>
        <begin position="203"/>
        <end position="224"/>
    </location>
</feature>
<evidence type="ECO:0000313" key="9">
    <source>
        <dbReference type="EMBL" id="KUJ16976.1"/>
    </source>
</evidence>
<dbReference type="OrthoDB" id="3934549at2759"/>
<dbReference type="GO" id="GO:0016020">
    <property type="term" value="C:membrane"/>
    <property type="evidence" value="ECO:0007669"/>
    <property type="project" value="UniProtKB-SubCell"/>
</dbReference>
<feature type="domain" description="Rhodopsin" evidence="8">
    <location>
        <begin position="62"/>
        <end position="300"/>
    </location>
</feature>
<dbReference type="AlphaFoldDB" id="A0A194X9Y1"/>
<feature type="transmembrane region" description="Helical" evidence="7">
    <location>
        <begin position="79"/>
        <end position="101"/>
    </location>
</feature>
<keyword evidence="3 7" id="KW-1133">Transmembrane helix</keyword>
<evidence type="ECO:0000256" key="5">
    <source>
        <dbReference type="ARBA" id="ARBA00038359"/>
    </source>
</evidence>
<evidence type="ECO:0000256" key="7">
    <source>
        <dbReference type="SAM" id="Phobius"/>
    </source>
</evidence>
<sequence>MPNDTSCSPSGTCVILTGTVTNGTDFVAQYDPSAAAPHWHSRMELATIIVCNSLSFIVIVSRVWYRWTKLKRFRGDDRWMLFAALILLPFTASQIGTNAYGSGLYMRNVPKSWRPMHWHFMLGWVGYYIVVTSIKLSVCFCFLQILTIHHKSSTYCVYGLCTLIASLGLTMSFSWLFDCSPFLSNFVWSIQTNTCINYDIFRYLWIGVSIPIDLAILSVPVQFLKRLKLRTHERRILKMVFAATLLGTITCAIGIYGAFETRTAEGNNAFYQETAFVMMCDIEILMYTLGASFPSMYSCLPSIPVFGSLAVFIDPDNYSTLPVYGATSRPRSWSNTRKLLLMGTLRSELLFFPYPFHESPRHSPTLSTSRYSYRRGGTEIPGD</sequence>
<evidence type="ECO:0000256" key="1">
    <source>
        <dbReference type="ARBA" id="ARBA00004141"/>
    </source>
</evidence>
<proteinExistence type="inferred from homology"/>
<accession>A0A194X9Y1</accession>
<reference evidence="9 10" key="1">
    <citation type="submission" date="2015-10" db="EMBL/GenBank/DDBJ databases">
        <title>Full genome of DAOMC 229536 Phialocephala scopiformis, a fungal endophyte of spruce producing the potent anti-insectan compound rugulosin.</title>
        <authorList>
            <consortium name="DOE Joint Genome Institute"/>
            <person name="Walker A.K."/>
            <person name="Frasz S.L."/>
            <person name="Seifert K.A."/>
            <person name="Miller J.D."/>
            <person name="Mondo S.J."/>
            <person name="Labutti K."/>
            <person name="Lipzen A."/>
            <person name="Dockter R."/>
            <person name="Kennedy M."/>
            <person name="Grigoriev I.V."/>
            <person name="Spatafora J.W."/>
        </authorList>
    </citation>
    <scope>NUCLEOTIDE SEQUENCE [LARGE SCALE GENOMIC DNA]</scope>
    <source>
        <strain evidence="9 10">CBS 120377</strain>
    </source>
</reference>
<dbReference type="InterPro" id="IPR052337">
    <property type="entry name" value="SAT4-like"/>
</dbReference>
<dbReference type="InterPro" id="IPR049326">
    <property type="entry name" value="Rhodopsin_dom_fungi"/>
</dbReference>
<dbReference type="RefSeq" id="XP_018071331.1">
    <property type="nucleotide sequence ID" value="XM_018215383.1"/>
</dbReference>
<feature type="region of interest" description="Disordered" evidence="6">
    <location>
        <begin position="359"/>
        <end position="383"/>
    </location>
</feature>
<dbReference type="InParanoid" id="A0A194X9Y1"/>
<feature type="transmembrane region" description="Helical" evidence="7">
    <location>
        <begin position="121"/>
        <end position="143"/>
    </location>
</feature>
<evidence type="ECO:0000256" key="2">
    <source>
        <dbReference type="ARBA" id="ARBA00022692"/>
    </source>
</evidence>
<keyword evidence="4 7" id="KW-0472">Membrane</keyword>
<dbReference type="Proteomes" id="UP000070700">
    <property type="component" value="Unassembled WGS sequence"/>
</dbReference>
<dbReference type="PANTHER" id="PTHR33048:SF163">
    <property type="entry name" value="INTEGRAL MEMBRANE PROTEIN (AFU_ORTHOLOGUE AFUA_8G05510)"/>
    <property type="match status" value="1"/>
</dbReference>
<name>A0A194X9Y1_MOLSC</name>
<evidence type="ECO:0000256" key="4">
    <source>
        <dbReference type="ARBA" id="ARBA00023136"/>
    </source>
</evidence>
<organism evidence="9 10">
    <name type="scientific">Mollisia scopiformis</name>
    <name type="common">Conifer needle endophyte fungus</name>
    <name type="synonym">Phialocephala scopiformis</name>
    <dbReference type="NCBI Taxonomy" id="149040"/>
    <lineage>
        <taxon>Eukaryota</taxon>
        <taxon>Fungi</taxon>
        <taxon>Dikarya</taxon>
        <taxon>Ascomycota</taxon>
        <taxon>Pezizomycotina</taxon>
        <taxon>Leotiomycetes</taxon>
        <taxon>Helotiales</taxon>
        <taxon>Mollisiaceae</taxon>
        <taxon>Mollisia</taxon>
    </lineage>
</organism>
<dbReference type="EMBL" id="KQ947415">
    <property type="protein sequence ID" value="KUJ16976.1"/>
    <property type="molecule type" value="Genomic_DNA"/>
</dbReference>
<dbReference type="KEGG" id="psco:LY89DRAFT_68688"/>
<evidence type="ECO:0000256" key="3">
    <source>
        <dbReference type="ARBA" id="ARBA00022989"/>
    </source>
</evidence>
<protein>
    <recommendedName>
        <fullName evidence="8">Rhodopsin domain-containing protein</fullName>
    </recommendedName>
</protein>
<keyword evidence="10" id="KW-1185">Reference proteome</keyword>
<dbReference type="Pfam" id="PF20684">
    <property type="entry name" value="Fung_rhodopsin"/>
    <property type="match status" value="1"/>
</dbReference>